<keyword evidence="2" id="KW-1185">Reference proteome</keyword>
<reference evidence="1" key="1">
    <citation type="submission" date="2021-03" db="EMBL/GenBank/DDBJ databases">
        <authorList>
            <consortium name="DOE Joint Genome Institute"/>
            <person name="Ahrendt S."/>
            <person name="Looney B.P."/>
            <person name="Miyauchi S."/>
            <person name="Morin E."/>
            <person name="Drula E."/>
            <person name="Courty P.E."/>
            <person name="Chicoki N."/>
            <person name="Fauchery L."/>
            <person name="Kohler A."/>
            <person name="Kuo A."/>
            <person name="Labutti K."/>
            <person name="Pangilinan J."/>
            <person name="Lipzen A."/>
            <person name="Riley R."/>
            <person name="Andreopoulos W."/>
            <person name="He G."/>
            <person name="Johnson J."/>
            <person name="Barry K.W."/>
            <person name="Grigoriev I.V."/>
            <person name="Nagy L."/>
            <person name="Hibbett D."/>
            <person name="Henrissat B."/>
            <person name="Matheny P.B."/>
            <person name="Labbe J."/>
            <person name="Martin F."/>
        </authorList>
    </citation>
    <scope>NUCLEOTIDE SEQUENCE</scope>
    <source>
        <strain evidence="1">HHB10654</strain>
    </source>
</reference>
<dbReference type="Proteomes" id="UP000814140">
    <property type="component" value="Unassembled WGS sequence"/>
</dbReference>
<name>A0ACB8TC85_9AGAM</name>
<evidence type="ECO:0000313" key="1">
    <source>
        <dbReference type="EMBL" id="KAI0066198.1"/>
    </source>
</evidence>
<protein>
    <submittedName>
        <fullName evidence="1">Uncharacterized protein</fullName>
    </submittedName>
</protein>
<sequence>MGPYGYGSPYHQQYSQSTSFQSPQFQHYSPAGSLPPPPAVPSPPPLKSDNNPKVTLKPRTPSPPPRDLPRHWDNALRAFFLSAGLTQTLKGFEDDILIMNADWEKKEIPRALEELNMDITRLLKPDDNLSEGKEPDQPFDKRKLDYMHAEKGAEPRTPGTINKAVSLLLARNRARNNASNRAEFLRSHKRRRLDDQVAADQTGENTDPSCARTDAKIVDRDIMMKFDVAKNEEGPLQRTMKTEENEGNLAKGENRVQNVDGEDTAQRHPGLDERIRSIETHLAVRYVPAPPVSLLRRLQFLEDHIIELEREYPPWAALHFNQPRRGWPPPPRTTPLIVPSHLTSTAPEASNSATDVSSLTTIEPQSKPGVEGKGKGRATKSSLHRAVLERLEVQKAIHDLNGEGSPDPGS</sequence>
<evidence type="ECO:0000313" key="2">
    <source>
        <dbReference type="Proteomes" id="UP000814140"/>
    </source>
</evidence>
<organism evidence="1 2">
    <name type="scientific">Artomyces pyxidatus</name>
    <dbReference type="NCBI Taxonomy" id="48021"/>
    <lineage>
        <taxon>Eukaryota</taxon>
        <taxon>Fungi</taxon>
        <taxon>Dikarya</taxon>
        <taxon>Basidiomycota</taxon>
        <taxon>Agaricomycotina</taxon>
        <taxon>Agaricomycetes</taxon>
        <taxon>Russulales</taxon>
        <taxon>Auriscalpiaceae</taxon>
        <taxon>Artomyces</taxon>
    </lineage>
</organism>
<proteinExistence type="predicted"/>
<gene>
    <name evidence="1" type="ORF">BV25DRAFT_1821108</name>
</gene>
<dbReference type="EMBL" id="MU277193">
    <property type="protein sequence ID" value="KAI0066198.1"/>
    <property type="molecule type" value="Genomic_DNA"/>
</dbReference>
<reference evidence="1" key="2">
    <citation type="journal article" date="2022" name="New Phytol.">
        <title>Evolutionary transition to the ectomycorrhizal habit in the genomes of a hyperdiverse lineage of mushroom-forming fungi.</title>
        <authorList>
            <person name="Looney B."/>
            <person name="Miyauchi S."/>
            <person name="Morin E."/>
            <person name="Drula E."/>
            <person name="Courty P.E."/>
            <person name="Kohler A."/>
            <person name="Kuo A."/>
            <person name="LaButti K."/>
            <person name="Pangilinan J."/>
            <person name="Lipzen A."/>
            <person name="Riley R."/>
            <person name="Andreopoulos W."/>
            <person name="He G."/>
            <person name="Johnson J."/>
            <person name="Nolan M."/>
            <person name="Tritt A."/>
            <person name="Barry K.W."/>
            <person name="Grigoriev I.V."/>
            <person name="Nagy L.G."/>
            <person name="Hibbett D."/>
            <person name="Henrissat B."/>
            <person name="Matheny P.B."/>
            <person name="Labbe J."/>
            <person name="Martin F.M."/>
        </authorList>
    </citation>
    <scope>NUCLEOTIDE SEQUENCE</scope>
    <source>
        <strain evidence="1">HHB10654</strain>
    </source>
</reference>
<comment type="caution">
    <text evidence="1">The sequence shown here is derived from an EMBL/GenBank/DDBJ whole genome shotgun (WGS) entry which is preliminary data.</text>
</comment>
<accession>A0ACB8TC85</accession>